<dbReference type="SMART" id="SM00116">
    <property type="entry name" value="CBS"/>
    <property type="match status" value="2"/>
</dbReference>
<dbReference type="PANTHER" id="PTHR43080:SF2">
    <property type="entry name" value="CBS DOMAIN-CONTAINING PROTEIN"/>
    <property type="match status" value="1"/>
</dbReference>
<dbReference type="Pfam" id="PF00571">
    <property type="entry name" value="CBS"/>
    <property type="match status" value="2"/>
</dbReference>
<dbReference type="STRING" id="1191523.MROS_0679"/>
<dbReference type="SUPFAM" id="SSF54631">
    <property type="entry name" value="CBS-domain pair"/>
    <property type="match status" value="1"/>
</dbReference>
<dbReference type="InterPro" id="IPR000644">
    <property type="entry name" value="CBS_dom"/>
</dbReference>
<proteinExistence type="predicted"/>
<dbReference type="eggNOG" id="COG0517">
    <property type="taxonomic scope" value="Bacteria"/>
</dbReference>
<dbReference type="Proteomes" id="UP000009011">
    <property type="component" value="Chromosome"/>
</dbReference>
<dbReference type="PATRIC" id="fig|1191523.3.peg.709"/>
<dbReference type="InterPro" id="IPR051257">
    <property type="entry name" value="Diverse_CBS-Domain"/>
</dbReference>
<dbReference type="CDD" id="cd04623">
    <property type="entry name" value="CBS_pair_bac_euk"/>
    <property type="match status" value="1"/>
</dbReference>
<evidence type="ECO:0000313" key="4">
    <source>
        <dbReference type="EMBL" id="AFN73922.1"/>
    </source>
</evidence>
<reference evidence="4 5" key="1">
    <citation type="journal article" date="2013" name="PLoS ONE">
        <title>Genomic analysis of Melioribacter roseus, facultatively anaerobic organotrophic bacterium representing a novel deep lineage within Bacteriodetes/Chlorobi group.</title>
        <authorList>
            <person name="Kadnikov V.V."/>
            <person name="Mardanov A.V."/>
            <person name="Podosokorskaya O.A."/>
            <person name="Gavrilov S.N."/>
            <person name="Kublanov I.V."/>
            <person name="Beletsky A.V."/>
            <person name="Bonch-Osmolovskaya E.A."/>
            <person name="Ravin N.V."/>
        </authorList>
    </citation>
    <scope>NUCLEOTIDE SEQUENCE [LARGE SCALE GENOMIC DNA]</scope>
    <source>
        <strain evidence="5">JCM 17771 / P3M-2</strain>
    </source>
</reference>
<feature type="domain" description="CBS" evidence="3">
    <location>
        <begin position="9"/>
        <end position="66"/>
    </location>
</feature>
<protein>
    <submittedName>
        <fullName evidence="4">Putative signal-transduction protein with CBS domains</fullName>
    </submittedName>
</protein>
<sequence>MKTIKELLQNRNIYTVKTGTSVADAVSFMAEHNIGLVPVLDDEGKLVGVFSERDLVKRVIAKGLNINSTKIDDVMTRELVLADINESHQECLKKMKDKGTRHLLIIENGKLAGILAMRDLLEFDLTVQKETIEVLHNYIYAK</sequence>
<organism evidence="4 5">
    <name type="scientific">Melioribacter roseus (strain DSM 23840 / JCM 17771 / VKM B-2668 / P3M-2)</name>
    <dbReference type="NCBI Taxonomy" id="1191523"/>
    <lineage>
        <taxon>Bacteria</taxon>
        <taxon>Pseudomonadati</taxon>
        <taxon>Ignavibacteriota</taxon>
        <taxon>Ignavibacteria</taxon>
        <taxon>Ignavibacteriales</taxon>
        <taxon>Melioribacteraceae</taxon>
        <taxon>Melioribacter</taxon>
    </lineage>
</organism>
<evidence type="ECO:0000259" key="3">
    <source>
        <dbReference type="PROSITE" id="PS51371"/>
    </source>
</evidence>
<evidence type="ECO:0000256" key="1">
    <source>
        <dbReference type="ARBA" id="ARBA00023122"/>
    </source>
</evidence>
<dbReference type="AlphaFoldDB" id="I6YTT8"/>
<dbReference type="PROSITE" id="PS51371">
    <property type="entry name" value="CBS"/>
    <property type="match status" value="2"/>
</dbReference>
<dbReference type="EMBL" id="CP003557">
    <property type="protein sequence ID" value="AFN73922.1"/>
    <property type="molecule type" value="Genomic_DNA"/>
</dbReference>
<dbReference type="OrthoDB" id="9802114at2"/>
<dbReference type="RefSeq" id="WP_014855359.1">
    <property type="nucleotide sequence ID" value="NC_018178.1"/>
</dbReference>
<evidence type="ECO:0000313" key="5">
    <source>
        <dbReference type="Proteomes" id="UP000009011"/>
    </source>
</evidence>
<dbReference type="KEGG" id="mro:MROS_0679"/>
<name>I6YTT8_MELRP</name>
<dbReference type="Gene3D" id="3.10.580.10">
    <property type="entry name" value="CBS-domain"/>
    <property type="match status" value="1"/>
</dbReference>
<accession>I6YTT8</accession>
<keyword evidence="5" id="KW-1185">Reference proteome</keyword>
<keyword evidence="1 2" id="KW-0129">CBS domain</keyword>
<feature type="domain" description="CBS" evidence="3">
    <location>
        <begin position="75"/>
        <end position="134"/>
    </location>
</feature>
<dbReference type="PANTHER" id="PTHR43080">
    <property type="entry name" value="CBS DOMAIN-CONTAINING PROTEIN CBSX3, MITOCHONDRIAL"/>
    <property type="match status" value="1"/>
</dbReference>
<gene>
    <name evidence="4" type="ordered locus">MROS_0679</name>
</gene>
<evidence type="ECO:0000256" key="2">
    <source>
        <dbReference type="PROSITE-ProRule" id="PRU00703"/>
    </source>
</evidence>
<dbReference type="HOGENOM" id="CLU_040681_12_1_10"/>
<dbReference type="InterPro" id="IPR044725">
    <property type="entry name" value="CBSX3_CBS_dom"/>
</dbReference>
<dbReference type="InterPro" id="IPR046342">
    <property type="entry name" value="CBS_dom_sf"/>
</dbReference>